<evidence type="ECO:0000256" key="1">
    <source>
        <dbReference type="ARBA" id="ARBA00022598"/>
    </source>
</evidence>
<feature type="domain" description="BPL/LPL catalytic" evidence="2">
    <location>
        <begin position="12"/>
        <end position="212"/>
    </location>
</feature>
<dbReference type="PROSITE" id="PS51733">
    <property type="entry name" value="BPL_LPL_CATALYTIC"/>
    <property type="match status" value="1"/>
</dbReference>
<keyword evidence="4" id="KW-1185">Reference proteome</keyword>
<organism evidence="3 4">
    <name type="scientific">Actinomyces slackii</name>
    <dbReference type="NCBI Taxonomy" id="52774"/>
    <lineage>
        <taxon>Bacteria</taxon>
        <taxon>Bacillati</taxon>
        <taxon>Actinomycetota</taxon>
        <taxon>Actinomycetes</taxon>
        <taxon>Actinomycetales</taxon>
        <taxon>Actinomycetaceae</taxon>
        <taxon>Actinomyces</taxon>
    </lineage>
</organism>
<dbReference type="Pfam" id="PF03099">
    <property type="entry name" value="BPL_LplA_LipB"/>
    <property type="match status" value="1"/>
</dbReference>
<name>A0A448KG25_9ACTO</name>
<dbReference type="GO" id="GO:0005737">
    <property type="term" value="C:cytoplasm"/>
    <property type="evidence" value="ECO:0007669"/>
    <property type="project" value="TreeGrafter"/>
</dbReference>
<dbReference type="RefSeq" id="WP_026426485.1">
    <property type="nucleotide sequence ID" value="NZ_CBCRWE010000012.1"/>
</dbReference>
<dbReference type="InterPro" id="IPR045864">
    <property type="entry name" value="aa-tRNA-synth_II/BPL/LPL"/>
</dbReference>
<keyword evidence="1" id="KW-0436">Ligase</keyword>
<gene>
    <name evidence="3" type="primary">birA</name>
    <name evidence="3" type="ORF">NCTC11923_02595</name>
</gene>
<dbReference type="InterPro" id="IPR004408">
    <property type="entry name" value="Biotin_CoA_COase_ligase"/>
</dbReference>
<dbReference type="PANTHER" id="PTHR12835">
    <property type="entry name" value="BIOTIN PROTEIN LIGASE"/>
    <property type="match status" value="1"/>
</dbReference>
<dbReference type="Gene3D" id="3.30.930.10">
    <property type="entry name" value="Bira Bifunctional Protein, Domain 2"/>
    <property type="match status" value="1"/>
</dbReference>
<dbReference type="EMBL" id="LR134363">
    <property type="protein sequence ID" value="VEG75917.1"/>
    <property type="molecule type" value="Genomic_DNA"/>
</dbReference>
<dbReference type="Proteomes" id="UP000276899">
    <property type="component" value="Chromosome"/>
</dbReference>
<evidence type="ECO:0000313" key="4">
    <source>
        <dbReference type="Proteomes" id="UP000276899"/>
    </source>
</evidence>
<reference evidence="3 4" key="1">
    <citation type="submission" date="2018-12" db="EMBL/GenBank/DDBJ databases">
        <authorList>
            <consortium name="Pathogen Informatics"/>
        </authorList>
    </citation>
    <scope>NUCLEOTIDE SEQUENCE [LARGE SCALE GENOMIC DNA]</scope>
    <source>
        <strain evidence="3 4">NCTC11923</strain>
    </source>
</reference>
<dbReference type="AlphaFoldDB" id="A0A448KG25"/>
<dbReference type="PANTHER" id="PTHR12835:SF5">
    <property type="entry name" value="BIOTIN--PROTEIN LIGASE"/>
    <property type="match status" value="1"/>
</dbReference>
<evidence type="ECO:0000313" key="3">
    <source>
        <dbReference type="EMBL" id="VEG75917.1"/>
    </source>
</evidence>
<dbReference type="GO" id="GO:0004077">
    <property type="term" value="F:biotin--[biotin carboxyl-carrier protein] ligase activity"/>
    <property type="evidence" value="ECO:0007669"/>
    <property type="project" value="InterPro"/>
</dbReference>
<proteinExistence type="predicted"/>
<dbReference type="CDD" id="cd16442">
    <property type="entry name" value="BPL"/>
    <property type="match status" value="1"/>
</dbReference>
<evidence type="ECO:0000259" key="2">
    <source>
        <dbReference type="PROSITE" id="PS51733"/>
    </source>
</evidence>
<sequence>MSPEPSVFSPLVTVDATGSTQDDLREDLLGGRSERWPHFSALHALSQSAGRGRSGRAWVTPPAGALTVSVVLRPLVPASALGWLPLLGGLAVRDALAPLVDPSACQVGTKWPNDVVAHCPGLPDLPGWQRHRKLAGVLAELVAPAARPAEKASSREQAAMVVLGIGVNVDQVPEELPVPWAASLRMLGARAEVGELRESVGIQLRARLEQWEEADGRPGPDLMEELRSACTTLGRAISVQTPDGQVSGTAVDLRPELVVDTGERLVSLQAGEVSLLRTQSQPGDQ</sequence>
<accession>A0A448KG25</accession>
<dbReference type="SUPFAM" id="SSF55681">
    <property type="entry name" value="Class II aaRS and biotin synthetases"/>
    <property type="match status" value="1"/>
</dbReference>
<dbReference type="NCBIfam" id="TIGR00121">
    <property type="entry name" value="birA_ligase"/>
    <property type="match status" value="1"/>
</dbReference>
<dbReference type="STRING" id="1278298.GCA_000428685_00865"/>
<dbReference type="Gene3D" id="2.30.30.100">
    <property type="match status" value="1"/>
</dbReference>
<protein>
    <submittedName>
        <fullName evidence="3">Bifunctional protein BirA</fullName>
    </submittedName>
</protein>
<dbReference type="KEGG" id="asla:NCTC11923_02595"/>
<dbReference type="InterPro" id="IPR004143">
    <property type="entry name" value="BPL_LPL_catalytic"/>
</dbReference>